<dbReference type="Proteomes" id="UP000075883">
    <property type="component" value="Unassembled WGS sequence"/>
</dbReference>
<dbReference type="CDD" id="cd01644">
    <property type="entry name" value="RT_pepA17"/>
    <property type="match status" value="1"/>
</dbReference>
<dbReference type="PANTHER" id="PTHR47331">
    <property type="entry name" value="PHD-TYPE DOMAIN-CONTAINING PROTEIN"/>
    <property type="match status" value="1"/>
</dbReference>
<accession>A0A182MIR3</accession>
<proteinExistence type="predicted"/>
<dbReference type="InterPro" id="IPR005312">
    <property type="entry name" value="DUF1759"/>
</dbReference>
<dbReference type="InterPro" id="IPR043502">
    <property type="entry name" value="DNA/RNA_pol_sf"/>
</dbReference>
<dbReference type="GO" id="GO:0071897">
    <property type="term" value="P:DNA biosynthetic process"/>
    <property type="evidence" value="ECO:0007669"/>
    <property type="project" value="UniProtKB-ARBA"/>
</dbReference>
<dbReference type="SUPFAM" id="SSF56672">
    <property type="entry name" value="DNA/RNA polymerases"/>
    <property type="match status" value="1"/>
</dbReference>
<dbReference type="InterPro" id="IPR021109">
    <property type="entry name" value="Peptidase_aspartic_dom_sf"/>
</dbReference>
<dbReference type="VEuPathDB" id="VectorBase:ACUA019246"/>
<evidence type="ECO:0000313" key="2">
    <source>
        <dbReference type="EnsemblMetazoa" id="ACUA019246-PA"/>
    </source>
</evidence>
<organism evidence="2 3">
    <name type="scientific">Anopheles culicifacies</name>
    <dbReference type="NCBI Taxonomy" id="139723"/>
    <lineage>
        <taxon>Eukaryota</taxon>
        <taxon>Metazoa</taxon>
        <taxon>Ecdysozoa</taxon>
        <taxon>Arthropoda</taxon>
        <taxon>Hexapoda</taxon>
        <taxon>Insecta</taxon>
        <taxon>Pterygota</taxon>
        <taxon>Neoptera</taxon>
        <taxon>Endopterygota</taxon>
        <taxon>Diptera</taxon>
        <taxon>Nematocera</taxon>
        <taxon>Culicoidea</taxon>
        <taxon>Culicidae</taxon>
        <taxon>Anophelinae</taxon>
        <taxon>Anopheles</taxon>
        <taxon>culicifacies species complex</taxon>
    </lineage>
</organism>
<keyword evidence="3" id="KW-1185">Reference proteome</keyword>
<evidence type="ECO:0000313" key="3">
    <source>
        <dbReference type="Proteomes" id="UP000075883"/>
    </source>
</evidence>
<sequence length="1370" mass="156064">MATSQPHSEESEEEVFTGFSEEDLPTVASAPIIKVPQLNPEGLRNIWLQGASEENPAKNNVEKASACLKSKLAERDVVIRCLKRQEEFLENYTEKDAKYVQARLQRVKNCWEEFQELSRAIRSIEGSVSESEDLLDETDERCTQLIGEFEEKLNCTSKALRSATAVQVKEERSVRLPRLALPEFSGKFDEWLPFHSLYVSAVHENNALSDAERIMYLKRALKGEALRVIDSFPTCGSAYDAAWKALIKRYANEYLLKKRYINELLSMPRMKVRGTKEIHAVVDSFERNTKLLDQLGENTSGWGMLLTQLLVAKLDDDTQRNWERFLVKDGKCTVKCLFDFLRAEIRVLDAMAADQRGVSNNKKPDRRVSNMAIKEDIKCAHCSNHHQIASCKAFDELAVCDRLKVANEKRLCLNCLAPGHWAAKCFSKSKCAKCQKRHHTLLHKESTEPEKQDTKSEATSMLAAMVSQNSFASGQIMLSTAIVHLKGKSGKWLSVRALLDNGSQINIMTTNLCRRLKLSLIPGKISVTGIGKVGVQNTQLSKALVTSADKSFLEEVDFVVLDHITENQPCSDLALDYSKLPKNVVLADPDFYKKGPIDLLLGAEYFATILQNSCNIIPANKDHPSFIKTVFGWVASGKTCFRNQQQATCHLVTIDQSLEALTECMERFWCTEELQEKQQLSQQEKDCEEHFSQFYHRDNEGRYVVKLPFKIGEEKCFGKSKECASRRYHQLERRFHRDPALGREYAAVIIDYVNKGFLKKVQVSDSDDEPQQSYYLPHHPVIKVSSTTTKIRPVFDGSSKTTSDVSLNDILLKGPVIQDSLLDQLLRFRMRNYALVADIKQMYLQVKVHEDHTRFQRILWRDNSSQPLETYELQRVTFGLTPSSFLATRVLKQLAIDEGDSFPRAKTALQEDFYVDDFLGGANTEEEARRLSEELIELMAKGGFHLQKWNSNSTVVLEKIASEDLASSRVVKLGAEEHVKALGIAWQPDSDKLFIEANIPAEKETWTRRRIYSMVARLFDPLGLLSPIVSWAKIKMQAVWIATDTWDELIPEQMAQLWNEFQNQLPLLKEIKFDRHAVLSDAVHYQFHCFSDASEAAYGACVYLRSTDHSGNVKVEIIAAKSRPAPLKKISLARLELCGAVLATKLRRCVSKALKMEDVATYMWTDSTIVLHWIHSPSYTWTTFVANRVSMIQELSKGCKWLHVKGTENPSDIISRGAFPKELIVSKLWYHGPLWLTFSEDHWNLSTSFEPPVDENLEKKRKAMVIVGTDKPNDWSEKYSHFWKCVKVTAYCLRFIERCKKRNKCESVLLSVEEVAASKTTLVKMLQRDHFAAELGELTKGRAIPPSSKIRKLYGWMRKDYCVLAGVWPS</sequence>
<dbReference type="Pfam" id="PF03564">
    <property type="entry name" value="DUF1759"/>
    <property type="match status" value="1"/>
</dbReference>
<reference evidence="2" key="2">
    <citation type="submission" date="2020-05" db="UniProtKB">
        <authorList>
            <consortium name="EnsemblMetazoa"/>
        </authorList>
    </citation>
    <scope>IDENTIFICATION</scope>
    <source>
        <strain evidence="2">A-37</strain>
    </source>
</reference>
<evidence type="ECO:0000256" key="1">
    <source>
        <dbReference type="SAM" id="MobiDB-lite"/>
    </source>
</evidence>
<dbReference type="InterPro" id="IPR008042">
    <property type="entry name" value="Retrotrans_Pao"/>
</dbReference>
<dbReference type="EMBL" id="AXCM01013330">
    <property type="status" value="NOT_ANNOTATED_CDS"/>
    <property type="molecule type" value="Genomic_DNA"/>
</dbReference>
<dbReference type="EnsemblMetazoa" id="ACUA019246-RA">
    <property type="protein sequence ID" value="ACUA019246-PA"/>
    <property type="gene ID" value="ACUA019246"/>
</dbReference>
<name>A0A182MIR3_9DIPT</name>
<dbReference type="Gene3D" id="2.40.70.10">
    <property type="entry name" value="Acid Proteases"/>
    <property type="match status" value="1"/>
</dbReference>
<dbReference type="Pfam" id="PF05380">
    <property type="entry name" value="Peptidase_A17"/>
    <property type="match status" value="1"/>
</dbReference>
<dbReference type="CDD" id="cd00303">
    <property type="entry name" value="retropepsin_like"/>
    <property type="match status" value="1"/>
</dbReference>
<dbReference type="STRING" id="139723.A0A182MIR3"/>
<protein>
    <submittedName>
        <fullName evidence="2">Uncharacterized protein</fullName>
    </submittedName>
</protein>
<feature type="compositionally biased region" description="Acidic residues" evidence="1">
    <location>
        <begin position="10"/>
        <end position="22"/>
    </location>
</feature>
<dbReference type="PANTHER" id="PTHR47331:SF4">
    <property type="entry name" value="PEPTIDASE S1 DOMAIN-CONTAINING PROTEIN"/>
    <property type="match status" value="1"/>
</dbReference>
<reference evidence="3" key="1">
    <citation type="submission" date="2013-09" db="EMBL/GenBank/DDBJ databases">
        <title>The Genome Sequence of Anopheles culicifacies species A.</title>
        <authorList>
            <consortium name="The Broad Institute Genomics Platform"/>
            <person name="Neafsey D.E."/>
            <person name="Besansky N."/>
            <person name="Howell P."/>
            <person name="Walton C."/>
            <person name="Young S.K."/>
            <person name="Zeng Q."/>
            <person name="Gargeya S."/>
            <person name="Fitzgerald M."/>
            <person name="Haas B."/>
            <person name="Abouelleil A."/>
            <person name="Allen A.W."/>
            <person name="Alvarado L."/>
            <person name="Arachchi H.M."/>
            <person name="Berlin A.M."/>
            <person name="Chapman S.B."/>
            <person name="Gainer-Dewar J."/>
            <person name="Goldberg J."/>
            <person name="Griggs A."/>
            <person name="Gujja S."/>
            <person name="Hansen M."/>
            <person name="Howarth C."/>
            <person name="Imamovic A."/>
            <person name="Ireland A."/>
            <person name="Larimer J."/>
            <person name="McCowan C."/>
            <person name="Murphy C."/>
            <person name="Pearson M."/>
            <person name="Poon T.W."/>
            <person name="Priest M."/>
            <person name="Roberts A."/>
            <person name="Saif S."/>
            <person name="Shea T."/>
            <person name="Sisk P."/>
            <person name="Sykes S."/>
            <person name="Wortman J."/>
            <person name="Nusbaum C."/>
            <person name="Birren B."/>
        </authorList>
    </citation>
    <scope>NUCLEOTIDE SEQUENCE [LARGE SCALE GENOMIC DNA]</scope>
    <source>
        <strain evidence="3">A-37</strain>
    </source>
</reference>
<feature type="region of interest" description="Disordered" evidence="1">
    <location>
        <begin position="1"/>
        <end position="22"/>
    </location>
</feature>